<keyword evidence="11" id="KW-1185">Reference proteome</keyword>
<dbReference type="Gene3D" id="1.20.1560.10">
    <property type="entry name" value="ABC transporter type 1, transmembrane domain"/>
    <property type="match status" value="1"/>
</dbReference>
<evidence type="ECO:0000256" key="3">
    <source>
        <dbReference type="ARBA" id="ARBA00022741"/>
    </source>
</evidence>
<evidence type="ECO:0000313" key="11">
    <source>
        <dbReference type="Proteomes" id="UP001501436"/>
    </source>
</evidence>
<keyword evidence="3" id="KW-0547">Nucleotide-binding</keyword>
<evidence type="ECO:0000256" key="7">
    <source>
        <dbReference type="SAM" id="Phobius"/>
    </source>
</evidence>
<dbReference type="PROSITE" id="PS00211">
    <property type="entry name" value="ABC_TRANSPORTER_1"/>
    <property type="match status" value="1"/>
</dbReference>
<dbReference type="Gene3D" id="3.40.50.300">
    <property type="entry name" value="P-loop containing nucleotide triphosphate hydrolases"/>
    <property type="match status" value="1"/>
</dbReference>
<evidence type="ECO:0000313" key="10">
    <source>
        <dbReference type="EMBL" id="GAA4903447.1"/>
    </source>
</evidence>
<dbReference type="InterPro" id="IPR039421">
    <property type="entry name" value="Type_1_exporter"/>
</dbReference>
<evidence type="ECO:0000259" key="8">
    <source>
        <dbReference type="PROSITE" id="PS50893"/>
    </source>
</evidence>
<dbReference type="SMART" id="SM00382">
    <property type="entry name" value="AAA"/>
    <property type="match status" value="1"/>
</dbReference>
<dbReference type="Proteomes" id="UP001501436">
    <property type="component" value="Unassembled WGS sequence"/>
</dbReference>
<dbReference type="InterPro" id="IPR011527">
    <property type="entry name" value="ABC1_TM_dom"/>
</dbReference>
<dbReference type="SUPFAM" id="SSF90123">
    <property type="entry name" value="ABC transporter transmembrane region"/>
    <property type="match status" value="1"/>
</dbReference>
<evidence type="ECO:0000259" key="9">
    <source>
        <dbReference type="PROSITE" id="PS50929"/>
    </source>
</evidence>
<keyword evidence="5 7" id="KW-1133">Transmembrane helix</keyword>
<dbReference type="InterPro" id="IPR036640">
    <property type="entry name" value="ABC1_TM_sf"/>
</dbReference>
<accession>A0ABP9FJ43</accession>
<feature type="domain" description="ABC transporter" evidence="8">
    <location>
        <begin position="360"/>
        <end position="596"/>
    </location>
</feature>
<evidence type="ECO:0000256" key="2">
    <source>
        <dbReference type="ARBA" id="ARBA00022692"/>
    </source>
</evidence>
<feature type="transmembrane region" description="Helical" evidence="7">
    <location>
        <begin position="24"/>
        <end position="48"/>
    </location>
</feature>
<dbReference type="SUPFAM" id="SSF52540">
    <property type="entry name" value="P-loop containing nucleoside triphosphate hydrolases"/>
    <property type="match status" value="1"/>
</dbReference>
<dbReference type="PROSITE" id="PS50893">
    <property type="entry name" value="ABC_TRANSPORTER_2"/>
    <property type="match status" value="1"/>
</dbReference>
<dbReference type="InterPro" id="IPR003439">
    <property type="entry name" value="ABC_transporter-like_ATP-bd"/>
</dbReference>
<name>A0ABP9FJ43_9SPHI</name>
<keyword evidence="6 7" id="KW-0472">Membrane</keyword>
<feature type="transmembrane region" description="Helical" evidence="7">
    <location>
        <begin position="68"/>
        <end position="97"/>
    </location>
</feature>
<proteinExistence type="predicted"/>
<feature type="transmembrane region" description="Helical" evidence="7">
    <location>
        <begin position="184"/>
        <end position="201"/>
    </location>
</feature>
<comment type="subcellular location">
    <subcellularLocation>
        <location evidence="1">Cell membrane</location>
        <topology evidence="1">Multi-pass membrane protein</topology>
    </subcellularLocation>
</comment>
<comment type="caution">
    <text evidence="10">The sequence shown here is derived from an EMBL/GenBank/DDBJ whole genome shotgun (WGS) entry which is preliminary data.</text>
</comment>
<dbReference type="InterPro" id="IPR003593">
    <property type="entry name" value="AAA+_ATPase"/>
</dbReference>
<reference evidence="11" key="1">
    <citation type="journal article" date="2019" name="Int. J. Syst. Evol. Microbiol.">
        <title>The Global Catalogue of Microorganisms (GCM) 10K type strain sequencing project: providing services to taxonomists for standard genome sequencing and annotation.</title>
        <authorList>
            <consortium name="The Broad Institute Genomics Platform"/>
            <consortium name="The Broad Institute Genome Sequencing Center for Infectious Disease"/>
            <person name="Wu L."/>
            <person name="Ma J."/>
        </authorList>
    </citation>
    <scope>NUCLEOTIDE SEQUENCE [LARGE SCALE GENOMIC DNA]</scope>
    <source>
        <strain evidence="11">JCM 18283</strain>
    </source>
</reference>
<dbReference type="Pfam" id="PF00005">
    <property type="entry name" value="ABC_tran"/>
    <property type="match status" value="1"/>
</dbReference>
<dbReference type="Pfam" id="PF00664">
    <property type="entry name" value="ABC_membrane"/>
    <property type="match status" value="1"/>
</dbReference>
<evidence type="ECO:0000256" key="4">
    <source>
        <dbReference type="ARBA" id="ARBA00022840"/>
    </source>
</evidence>
<evidence type="ECO:0000256" key="1">
    <source>
        <dbReference type="ARBA" id="ARBA00004651"/>
    </source>
</evidence>
<dbReference type="PROSITE" id="PS50929">
    <property type="entry name" value="ABC_TM1F"/>
    <property type="match status" value="1"/>
</dbReference>
<dbReference type="InterPro" id="IPR027417">
    <property type="entry name" value="P-loop_NTPase"/>
</dbReference>
<gene>
    <name evidence="10" type="primary">pglK</name>
    <name evidence="10" type="ORF">GCM10023313_02490</name>
</gene>
<feature type="transmembrane region" description="Helical" evidence="7">
    <location>
        <begin position="161"/>
        <end position="178"/>
    </location>
</feature>
<dbReference type="EMBL" id="BAABJI010000001">
    <property type="protein sequence ID" value="GAA4903447.1"/>
    <property type="molecule type" value="Genomic_DNA"/>
</dbReference>
<dbReference type="PANTHER" id="PTHR24221:SF654">
    <property type="entry name" value="ATP-BINDING CASSETTE SUB-FAMILY B MEMBER 6"/>
    <property type="match status" value="1"/>
</dbReference>
<evidence type="ECO:0000256" key="6">
    <source>
        <dbReference type="ARBA" id="ARBA00023136"/>
    </source>
</evidence>
<sequence>MKLKFKNNFIGYFQFYYNVIGNKLLLNTGLGIMVSFLDGMGLAMFMPLLQSVSDTGEMNSSGKSMGKLHFLTDAITSLGFQINLNSILVVLVLLFAVKGGLKFFQQNGQVQLWFYFMRRIRFAMLAQLQGLTYRDFLKLDTGRIQNTLTGEVGRLNQTVKFYFNAIQSAVMLLTYVVLAFLANYQFALIVGVGAGISSLLYRRIYRSTKSASLSISKTGNQFNKLITQSIYYFKYLKSTNYFARFSDHIKGVIRDSEEFNKKMGYNAAITNSVKEPVIILIVAGVIYIQVSYMGTMLSTILLSLLLFYRALMSLVLVQNFWQSFIQNSGSMDSIASLYTEMAEGQEHEESKAYKGFEHGIKISNSSFSYDKVKQILDNVNIDIPKNKTIAFVGESGSGKTTLANILVGLLKPDSGQLLVDGDVLNQYNLNSFRNRIGYISQEAVVFNDNIYNNITFWAERTPENLARFNKAVELASLTAFIDSLPDKENTMLGDHGTLVSGGQKQRISIARELYKDADILILDEATSALDSETERVIQDNIEKLHGTYTMIIIAHRLSTIKNADTIYLLEQGMVAANGTFDEMVETSERFRRMVELQEV</sequence>
<keyword evidence="4" id="KW-0067">ATP-binding</keyword>
<dbReference type="RefSeq" id="WP_345329021.1">
    <property type="nucleotide sequence ID" value="NZ_BAABJI010000001.1"/>
</dbReference>
<dbReference type="InterPro" id="IPR017871">
    <property type="entry name" value="ABC_transporter-like_CS"/>
</dbReference>
<feature type="domain" description="ABC transmembrane type-1" evidence="9">
    <location>
        <begin position="30"/>
        <end position="326"/>
    </location>
</feature>
<dbReference type="PANTHER" id="PTHR24221">
    <property type="entry name" value="ATP-BINDING CASSETTE SUB-FAMILY B"/>
    <property type="match status" value="1"/>
</dbReference>
<organism evidence="10 11">
    <name type="scientific">Mucilaginibacter defluvii</name>
    <dbReference type="NCBI Taxonomy" id="1196019"/>
    <lineage>
        <taxon>Bacteria</taxon>
        <taxon>Pseudomonadati</taxon>
        <taxon>Bacteroidota</taxon>
        <taxon>Sphingobacteriia</taxon>
        <taxon>Sphingobacteriales</taxon>
        <taxon>Sphingobacteriaceae</taxon>
        <taxon>Mucilaginibacter</taxon>
    </lineage>
</organism>
<feature type="transmembrane region" description="Helical" evidence="7">
    <location>
        <begin position="277"/>
        <end position="294"/>
    </location>
</feature>
<keyword evidence="2 7" id="KW-0812">Transmembrane</keyword>
<evidence type="ECO:0000256" key="5">
    <source>
        <dbReference type="ARBA" id="ARBA00022989"/>
    </source>
</evidence>
<protein>
    <submittedName>
        <fullName evidence="10">ABC-type lipopolysaccharide transporter PglK</fullName>
    </submittedName>
</protein>